<sequence>MERESKNKYTFEFDEKGTMEVSQQILNSYNSGFIGEGTALADSSDFAAVEE</sequence>
<proteinExistence type="predicted"/>
<name>A0A561DH18_9BACI</name>
<protein>
    <submittedName>
        <fullName evidence="1">Uncharacterized protein</fullName>
    </submittedName>
</protein>
<keyword evidence="2" id="KW-1185">Reference proteome</keyword>
<organism evidence="1 2">
    <name type="scientific">Neobacillus bataviensis</name>
    <dbReference type="NCBI Taxonomy" id="220685"/>
    <lineage>
        <taxon>Bacteria</taxon>
        <taxon>Bacillati</taxon>
        <taxon>Bacillota</taxon>
        <taxon>Bacilli</taxon>
        <taxon>Bacillales</taxon>
        <taxon>Bacillaceae</taxon>
        <taxon>Neobacillus</taxon>
    </lineage>
</organism>
<reference evidence="1 2" key="1">
    <citation type="submission" date="2019-06" db="EMBL/GenBank/DDBJ databases">
        <title>Sorghum-associated microbial communities from plants grown in Nebraska, USA.</title>
        <authorList>
            <person name="Schachtman D."/>
        </authorList>
    </citation>
    <scope>NUCLEOTIDE SEQUENCE [LARGE SCALE GENOMIC DNA]</scope>
    <source>
        <strain evidence="1 2">2482</strain>
    </source>
</reference>
<gene>
    <name evidence="1" type="ORF">FB550_104214</name>
</gene>
<dbReference type="Proteomes" id="UP000319671">
    <property type="component" value="Unassembled WGS sequence"/>
</dbReference>
<dbReference type="AlphaFoldDB" id="A0A561DH18"/>
<accession>A0A561DH18</accession>
<comment type="caution">
    <text evidence="1">The sequence shown here is derived from an EMBL/GenBank/DDBJ whole genome shotgun (WGS) entry which is preliminary data.</text>
</comment>
<dbReference type="EMBL" id="VIVN01000004">
    <property type="protein sequence ID" value="TWE02663.1"/>
    <property type="molecule type" value="Genomic_DNA"/>
</dbReference>
<evidence type="ECO:0000313" key="2">
    <source>
        <dbReference type="Proteomes" id="UP000319671"/>
    </source>
</evidence>
<evidence type="ECO:0000313" key="1">
    <source>
        <dbReference type="EMBL" id="TWE02663.1"/>
    </source>
</evidence>